<feature type="active site" description="Cysteine sulfenic acid (-SOH) intermediate; for peroxidase activity" evidence="5">
    <location>
        <position position="43"/>
    </location>
</feature>
<protein>
    <submittedName>
        <fullName evidence="7">Peroxiredoxin</fullName>
    </submittedName>
</protein>
<dbReference type="EMBL" id="JQAN02000006">
    <property type="protein sequence ID" value="PPD59052.1"/>
    <property type="molecule type" value="Genomic_DNA"/>
</dbReference>
<keyword evidence="8" id="KW-1185">Reference proteome</keyword>
<dbReference type="InterPro" id="IPR000866">
    <property type="entry name" value="AhpC/TSA"/>
</dbReference>
<feature type="domain" description="Thioredoxin" evidence="6">
    <location>
        <begin position="1"/>
        <end position="151"/>
    </location>
</feature>
<evidence type="ECO:0000256" key="2">
    <source>
        <dbReference type="ARBA" id="ARBA00022862"/>
    </source>
</evidence>
<dbReference type="Proteomes" id="UP000235653">
    <property type="component" value="Unassembled WGS sequence"/>
</dbReference>
<dbReference type="PANTHER" id="PTHR43110">
    <property type="entry name" value="THIOL PEROXIDASE"/>
    <property type="match status" value="1"/>
</dbReference>
<dbReference type="Gene3D" id="3.40.30.10">
    <property type="entry name" value="Glutaredoxin"/>
    <property type="match status" value="1"/>
</dbReference>
<dbReference type="PANTHER" id="PTHR43110:SF1">
    <property type="entry name" value="THIOL PEROXIDASE"/>
    <property type="match status" value="1"/>
</dbReference>
<evidence type="ECO:0000256" key="3">
    <source>
        <dbReference type="ARBA" id="ARBA00023002"/>
    </source>
</evidence>
<dbReference type="PIRSF" id="PIRSF000239">
    <property type="entry name" value="AHPC"/>
    <property type="match status" value="1"/>
</dbReference>
<evidence type="ECO:0000313" key="7">
    <source>
        <dbReference type="EMBL" id="PPD59052.1"/>
    </source>
</evidence>
<name>A0A2P5P9S7_9CHLR</name>
<keyword evidence="1" id="KW-0575">Peroxidase</keyword>
<proteinExistence type="predicted"/>
<reference evidence="7 8" key="1">
    <citation type="journal article" date="2017" name="ISME J.">
        <title>Grape pomace compost harbors organohalide-respiring Dehalogenimonas species with novel reductive dehalogenase genes.</title>
        <authorList>
            <person name="Yang Y."/>
            <person name="Higgins S.A."/>
            <person name="Yan J."/>
            <person name="Simsir B."/>
            <person name="Chourey K."/>
            <person name="Iyer R."/>
            <person name="Hettich R.L."/>
            <person name="Baldwin B."/>
            <person name="Ogles D.M."/>
            <person name="Loffler F.E."/>
        </authorList>
    </citation>
    <scope>NUCLEOTIDE SEQUENCE [LARGE SCALE GENOMIC DNA]</scope>
    <source>
        <strain evidence="7 8">GP</strain>
    </source>
</reference>
<evidence type="ECO:0000259" key="6">
    <source>
        <dbReference type="PROSITE" id="PS51352"/>
    </source>
</evidence>
<gene>
    <name evidence="7" type="ORF">JP09_001560</name>
</gene>
<keyword evidence="4" id="KW-0676">Redox-active center</keyword>
<comment type="caution">
    <text evidence="7">The sequence shown here is derived from an EMBL/GenBank/DDBJ whole genome shotgun (WGS) entry which is preliminary data.</text>
</comment>
<accession>A0A2P5P9S7</accession>
<evidence type="ECO:0000256" key="4">
    <source>
        <dbReference type="ARBA" id="ARBA00023284"/>
    </source>
</evidence>
<sequence>MAIGATAPDFTLKDQDGKPVTLSNFRGKKVVLSFHPLAWTNVCQEQMLSLERNFQKLAEMNAVAFGISIDTVPTKNTWAKSLGIKNTRLLSDFWPHGEVSRRYGLFIEAEGFAQRANVVLNEQGKVIFAKEYKIDHAPDMDEVLAAVARGK</sequence>
<dbReference type="GO" id="GO:0004601">
    <property type="term" value="F:peroxidase activity"/>
    <property type="evidence" value="ECO:0007669"/>
    <property type="project" value="UniProtKB-KW"/>
</dbReference>
<dbReference type="InterPro" id="IPR024706">
    <property type="entry name" value="Peroxiredoxin_AhpC-typ"/>
</dbReference>
<evidence type="ECO:0000256" key="5">
    <source>
        <dbReference type="PIRSR" id="PIRSR000239-1"/>
    </source>
</evidence>
<organism evidence="7 8">
    <name type="scientific">Dehalogenimonas etheniformans</name>
    <dbReference type="NCBI Taxonomy" id="1536648"/>
    <lineage>
        <taxon>Bacteria</taxon>
        <taxon>Bacillati</taxon>
        <taxon>Chloroflexota</taxon>
        <taxon>Dehalococcoidia</taxon>
        <taxon>Dehalococcoidales</taxon>
        <taxon>Dehalococcoidaceae</taxon>
        <taxon>Dehalogenimonas</taxon>
    </lineage>
</organism>
<evidence type="ECO:0000256" key="1">
    <source>
        <dbReference type="ARBA" id="ARBA00022559"/>
    </source>
</evidence>
<dbReference type="Pfam" id="PF00578">
    <property type="entry name" value="AhpC-TSA"/>
    <property type="match status" value="1"/>
</dbReference>
<dbReference type="InterPro" id="IPR036249">
    <property type="entry name" value="Thioredoxin-like_sf"/>
</dbReference>
<keyword evidence="3" id="KW-0560">Oxidoreductase</keyword>
<dbReference type="SUPFAM" id="SSF52833">
    <property type="entry name" value="Thioredoxin-like"/>
    <property type="match status" value="1"/>
</dbReference>
<evidence type="ECO:0000313" key="8">
    <source>
        <dbReference type="Proteomes" id="UP000235653"/>
    </source>
</evidence>
<dbReference type="InterPro" id="IPR050455">
    <property type="entry name" value="Tpx_Peroxidase_subfamily"/>
</dbReference>
<dbReference type="PROSITE" id="PS51352">
    <property type="entry name" value="THIOREDOXIN_2"/>
    <property type="match status" value="1"/>
</dbReference>
<keyword evidence="2" id="KW-0049">Antioxidant</keyword>
<dbReference type="OrthoDB" id="9812811at2"/>
<dbReference type="InterPro" id="IPR013766">
    <property type="entry name" value="Thioredoxin_domain"/>
</dbReference>
<dbReference type="AlphaFoldDB" id="A0A2P5P9S7"/>